<dbReference type="Proteomes" id="UP000310636">
    <property type="component" value="Unassembled WGS sequence"/>
</dbReference>
<feature type="region of interest" description="Disordered" evidence="5">
    <location>
        <begin position="507"/>
        <end position="526"/>
    </location>
</feature>
<dbReference type="GO" id="GO:0016874">
    <property type="term" value="F:ligase activity"/>
    <property type="evidence" value="ECO:0007669"/>
    <property type="project" value="UniProtKB-KW"/>
</dbReference>
<feature type="transmembrane region" description="Helical" evidence="6">
    <location>
        <begin position="156"/>
        <end position="173"/>
    </location>
</feature>
<feature type="transmembrane region" description="Helical" evidence="6">
    <location>
        <begin position="131"/>
        <end position="150"/>
    </location>
</feature>
<evidence type="ECO:0000256" key="2">
    <source>
        <dbReference type="ARBA" id="ARBA00022692"/>
    </source>
</evidence>
<dbReference type="Pfam" id="PF04932">
    <property type="entry name" value="Wzy_C"/>
    <property type="match status" value="1"/>
</dbReference>
<feature type="transmembrane region" description="Helical" evidence="6">
    <location>
        <begin position="463"/>
        <end position="481"/>
    </location>
</feature>
<dbReference type="PANTHER" id="PTHR37422:SF13">
    <property type="entry name" value="LIPOPOLYSACCHARIDE BIOSYNTHESIS PROTEIN PA4999-RELATED"/>
    <property type="match status" value="1"/>
</dbReference>
<dbReference type="RefSeq" id="WP_136372383.1">
    <property type="nucleotide sequence ID" value="NZ_SSOB01000038.1"/>
</dbReference>
<feature type="transmembrane region" description="Helical" evidence="6">
    <location>
        <begin position="32"/>
        <end position="50"/>
    </location>
</feature>
<feature type="transmembrane region" description="Helical" evidence="6">
    <location>
        <begin position="309"/>
        <end position="327"/>
    </location>
</feature>
<feature type="transmembrane region" description="Helical" evidence="6">
    <location>
        <begin position="262"/>
        <end position="279"/>
    </location>
</feature>
<keyword evidence="2 6" id="KW-0812">Transmembrane</keyword>
<evidence type="ECO:0000313" key="9">
    <source>
        <dbReference type="Proteomes" id="UP000310636"/>
    </source>
</evidence>
<feature type="transmembrane region" description="Helical" evidence="6">
    <location>
        <begin position="7"/>
        <end position="26"/>
    </location>
</feature>
<keyword evidence="8" id="KW-0436">Ligase</keyword>
<organism evidence="8 9">
    <name type="scientific">Cohnella fermenti</name>
    <dbReference type="NCBI Taxonomy" id="2565925"/>
    <lineage>
        <taxon>Bacteria</taxon>
        <taxon>Bacillati</taxon>
        <taxon>Bacillota</taxon>
        <taxon>Bacilli</taxon>
        <taxon>Bacillales</taxon>
        <taxon>Paenibacillaceae</taxon>
        <taxon>Cohnella</taxon>
    </lineage>
</organism>
<keyword evidence="4 6" id="KW-0472">Membrane</keyword>
<dbReference type="EMBL" id="SSOB01000038">
    <property type="protein sequence ID" value="THF74695.1"/>
    <property type="molecule type" value="Genomic_DNA"/>
</dbReference>
<evidence type="ECO:0000256" key="1">
    <source>
        <dbReference type="ARBA" id="ARBA00004141"/>
    </source>
</evidence>
<dbReference type="PANTHER" id="PTHR37422">
    <property type="entry name" value="TEICHURONIC ACID BIOSYNTHESIS PROTEIN TUAE"/>
    <property type="match status" value="1"/>
</dbReference>
<reference evidence="8 9" key="1">
    <citation type="submission" date="2019-04" db="EMBL/GenBank/DDBJ databases">
        <title>Cohnella sp. nov. isolated from preserved vegetables.</title>
        <authorList>
            <person name="Lin S.-Y."/>
            <person name="Hung M.-H."/>
            <person name="Young C.-C."/>
        </authorList>
    </citation>
    <scope>NUCLEOTIDE SEQUENCE [LARGE SCALE GENOMIC DNA]</scope>
    <source>
        <strain evidence="8 9">CC-MHH1044</strain>
    </source>
</reference>
<feature type="transmembrane region" description="Helical" evidence="6">
    <location>
        <begin position="398"/>
        <end position="418"/>
    </location>
</feature>
<evidence type="ECO:0000256" key="6">
    <source>
        <dbReference type="SAM" id="Phobius"/>
    </source>
</evidence>
<evidence type="ECO:0000256" key="4">
    <source>
        <dbReference type="ARBA" id="ARBA00023136"/>
    </source>
</evidence>
<accession>A0A4S4BJ74</accession>
<feature type="transmembrane region" description="Helical" evidence="6">
    <location>
        <begin position="82"/>
        <end position="110"/>
    </location>
</feature>
<comment type="subcellular location">
    <subcellularLocation>
        <location evidence="1">Membrane</location>
        <topology evidence="1">Multi-pass membrane protein</topology>
    </subcellularLocation>
</comment>
<dbReference type="AlphaFoldDB" id="A0A4S4BJ74"/>
<protein>
    <submittedName>
        <fullName evidence="8">O-antigen ligase family protein</fullName>
    </submittedName>
</protein>
<feature type="transmembrane region" description="Helical" evidence="6">
    <location>
        <begin position="285"/>
        <end position="302"/>
    </location>
</feature>
<comment type="caution">
    <text evidence="8">The sequence shown here is derived from an EMBL/GenBank/DDBJ whole genome shotgun (WGS) entry which is preliminary data.</text>
</comment>
<evidence type="ECO:0000259" key="7">
    <source>
        <dbReference type="Pfam" id="PF04932"/>
    </source>
</evidence>
<gene>
    <name evidence="8" type="ORF">E6C55_24085</name>
</gene>
<dbReference type="InterPro" id="IPR007016">
    <property type="entry name" value="O-antigen_ligase-rel_domated"/>
</dbReference>
<evidence type="ECO:0000256" key="5">
    <source>
        <dbReference type="SAM" id="MobiDB-lite"/>
    </source>
</evidence>
<sequence>MQIRRAFIQWMLAFFAALMSASIITFFSQNNIISVGIIFVAGAGLLYVLSHAWYSPLSIFVGSSFLFMLIGSKLIIHPVDGYFGGVGAGSFYIGVPHIILVLGIFSVAIYRSRTRSSALIRNPIKHDINKRLLLFIGFVLVSALISPYAAASLPQLNLYLSLASVYLFWVYSFKRMEREKIVRLLIGFFTLAATIEMILVGLQIWQGQLGLNFLGEGTVEERAGVSIPSVTGTFIHPGPLSLFFCICMSILFPFILQSRNKMAIIGFTLSSVGMIMTFSRTSMVMMIPILLLEVMFLRFGGIKLSKLKVFLMSAVAAIILAFFSGMIQDRFDNLQSDSSDEQFDNRFTHFSMAWTYIKKEPVLGYGLSSWSYVTHKLQLPSAIGISHTFFYDNPVHNIYLYLWFEGGLCLLLMFLLFVGHTMYRLVKLIRRGNTLECGLFAALLCILVYGMTGWGLFNGSQLLYLMFLLMAISESLYRVAYQSKPKVEITGGYKDEEDRDFRHYGIQKQGRGRTRDYGSGRHSYGK</sequence>
<keyword evidence="9" id="KW-1185">Reference proteome</keyword>
<dbReference type="GO" id="GO:0016020">
    <property type="term" value="C:membrane"/>
    <property type="evidence" value="ECO:0007669"/>
    <property type="project" value="UniProtKB-SubCell"/>
</dbReference>
<feature type="transmembrane region" description="Helical" evidence="6">
    <location>
        <begin position="234"/>
        <end position="255"/>
    </location>
</feature>
<dbReference type="OrthoDB" id="1808577at2"/>
<dbReference type="InterPro" id="IPR051533">
    <property type="entry name" value="WaaL-like"/>
</dbReference>
<name>A0A4S4BJ74_9BACL</name>
<proteinExistence type="predicted"/>
<feature type="transmembrane region" description="Helical" evidence="6">
    <location>
        <begin position="185"/>
        <end position="205"/>
    </location>
</feature>
<feature type="transmembrane region" description="Helical" evidence="6">
    <location>
        <begin position="439"/>
        <end position="457"/>
    </location>
</feature>
<evidence type="ECO:0000256" key="3">
    <source>
        <dbReference type="ARBA" id="ARBA00022989"/>
    </source>
</evidence>
<keyword evidence="3 6" id="KW-1133">Transmembrane helix</keyword>
<feature type="domain" description="O-antigen ligase-related" evidence="7">
    <location>
        <begin position="266"/>
        <end position="415"/>
    </location>
</feature>
<feature type="transmembrane region" description="Helical" evidence="6">
    <location>
        <begin position="57"/>
        <end position="76"/>
    </location>
</feature>
<evidence type="ECO:0000313" key="8">
    <source>
        <dbReference type="EMBL" id="THF74695.1"/>
    </source>
</evidence>